<feature type="domain" description="Fibrinogen C-terminal" evidence="15">
    <location>
        <begin position="3832"/>
        <end position="4047"/>
    </location>
</feature>
<dbReference type="Pfam" id="PF25024">
    <property type="entry name" value="EGF_TEN"/>
    <property type="match status" value="2"/>
</dbReference>
<feature type="domain" description="Fibronectin type-III" evidence="14">
    <location>
        <begin position="956"/>
        <end position="1045"/>
    </location>
</feature>
<feature type="domain" description="Fibronectin type-III" evidence="14">
    <location>
        <begin position="2335"/>
        <end position="2423"/>
    </location>
</feature>
<evidence type="ECO:0000256" key="1">
    <source>
        <dbReference type="ARBA" id="ARBA00004498"/>
    </source>
</evidence>
<feature type="compositionally biased region" description="Polar residues" evidence="11">
    <location>
        <begin position="1089"/>
        <end position="1099"/>
    </location>
</feature>
<dbReference type="Gene3D" id="3.90.215.10">
    <property type="entry name" value="Gamma Fibrinogen, chain A, domain 1"/>
    <property type="match status" value="1"/>
</dbReference>
<evidence type="ECO:0000256" key="8">
    <source>
        <dbReference type="ARBA" id="ARBA00023157"/>
    </source>
</evidence>
<keyword evidence="17" id="KW-1185">Reference proteome</keyword>
<dbReference type="PROSITE" id="PS01186">
    <property type="entry name" value="EGF_2"/>
    <property type="match status" value="10"/>
</dbReference>
<dbReference type="GO" id="GO:0031175">
    <property type="term" value="P:neuron projection development"/>
    <property type="evidence" value="ECO:0007669"/>
    <property type="project" value="TreeGrafter"/>
</dbReference>
<keyword evidence="4" id="KW-0272">Extracellular matrix</keyword>
<feature type="domain" description="Fibronectin type-III" evidence="14">
    <location>
        <begin position="3378"/>
        <end position="3469"/>
    </location>
</feature>
<evidence type="ECO:0000256" key="4">
    <source>
        <dbReference type="ARBA" id="ARBA00022530"/>
    </source>
</evidence>
<dbReference type="CDD" id="cd00087">
    <property type="entry name" value="FReD"/>
    <property type="match status" value="1"/>
</dbReference>
<dbReference type="SMART" id="SM00060">
    <property type="entry name" value="FN3"/>
    <property type="match status" value="22"/>
</dbReference>
<dbReference type="EMBL" id="JANPWB010000010">
    <property type="protein sequence ID" value="KAJ1134636.1"/>
    <property type="molecule type" value="Genomic_DNA"/>
</dbReference>
<feature type="domain" description="EGF-like" evidence="13">
    <location>
        <begin position="427"/>
        <end position="458"/>
    </location>
</feature>
<feature type="domain" description="Fibronectin type-III" evidence="14">
    <location>
        <begin position="2245"/>
        <end position="2333"/>
    </location>
</feature>
<dbReference type="InterPro" id="IPR003961">
    <property type="entry name" value="FN3_dom"/>
</dbReference>
<feature type="domain" description="Fibronectin type-III" evidence="14">
    <location>
        <begin position="3746"/>
        <end position="3836"/>
    </location>
</feature>
<protein>
    <recommendedName>
        <fullName evidence="18">Tenascin-X</fullName>
    </recommendedName>
</protein>
<evidence type="ECO:0000259" key="13">
    <source>
        <dbReference type="PROSITE" id="PS50026"/>
    </source>
</evidence>
<dbReference type="FunFam" id="2.10.25.10:FF:000001">
    <property type="entry name" value="Tenascin C"/>
    <property type="match status" value="13"/>
</dbReference>
<accession>A0AAV7Q4S1</accession>
<feature type="domain" description="Fibronectin type-III" evidence="14">
    <location>
        <begin position="3569"/>
        <end position="3658"/>
    </location>
</feature>
<dbReference type="Pfam" id="PF00147">
    <property type="entry name" value="Fibrinogen_C"/>
    <property type="match status" value="1"/>
</dbReference>
<evidence type="ECO:0000256" key="11">
    <source>
        <dbReference type="SAM" id="MobiDB-lite"/>
    </source>
</evidence>
<dbReference type="PROSITE" id="PS00514">
    <property type="entry name" value="FIBRINOGEN_C_1"/>
    <property type="match status" value="1"/>
</dbReference>
<dbReference type="GO" id="GO:0030155">
    <property type="term" value="P:regulation of cell adhesion"/>
    <property type="evidence" value="ECO:0007669"/>
    <property type="project" value="TreeGrafter"/>
</dbReference>
<dbReference type="InterPro" id="IPR036056">
    <property type="entry name" value="Fibrinogen-like_C"/>
</dbReference>
<feature type="compositionally biased region" description="Basic and acidic residues" evidence="11">
    <location>
        <begin position="1659"/>
        <end position="1688"/>
    </location>
</feature>
<dbReference type="InterPro" id="IPR020837">
    <property type="entry name" value="Fibrinogen_CS"/>
</dbReference>
<feature type="disulfide bond" evidence="10">
    <location>
        <begin position="324"/>
        <end position="333"/>
    </location>
</feature>
<evidence type="ECO:0000259" key="14">
    <source>
        <dbReference type="PROSITE" id="PS50853"/>
    </source>
</evidence>
<dbReference type="SUPFAM" id="SSF49265">
    <property type="entry name" value="Fibronectin type III"/>
    <property type="match status" value="18"/>
</dbReference>
<evidence type="ECO:0000256" key="12">
    <source>
        <dbReference type="SAM" id="SignalP"/>
    </source>
</evidence>
<dbReference type="InterPro" id="IPR013783">
    <property type="entry name" value="Ig-like_fold"/>
</dbReference>
<evidence type="ECO:0000313" key="17">
    <source>
        <dbReference type="Proteomes" id="UP001066276"/>
    </source>
</evidence>
<dbReference type="SMART" id="SM00186">
    <property type="entry name" value="FBG"/>
    <property type="match status" value="1"/>
</dbReference>
<dbReference type="PROSITE" id="PS50853">
    <property type="entry name" value="FN3"/>
    <property type="match status" value="21"/>
</dbReference>
<feature type="disulfide bond" evidence="10">
    <location>
        <begin position="448"/>
        <end position="457"/>
    </location>
</feature>
<feature type="domain" description="Fibronectin type-III" evidence="14">
    <location>
        <begin position="1923"/>
        <end position="2013"/>
    </location>
</feature>
<feature type="compositionally biased region" description="Basic and acidic residues" evidence="11">
    <location>
        <begin position="1553"/>
        <end position="1601"/>
    </location>
</feature>
<feature type="domain" description="Fibronectin type-III" evidence="14">
    <location>
        <begin position="2901"/>
        <end position="2990"/>
    </location>
</feature>
<feature type="disulfide bond" evidence="10">
    <location>
        <begin position="431"/>
        <end position="441"/>
    </location>
</feature>
<dbReference type="PROSITE" id="PS51406">
    <property type="entry name" value="FIBRINOGEN_C_2"/>
    <property type="match status" value="1"/>
</dbReference>
<dbReference type="Pfam" id="PF00041">
    <property type="entry name" value="fn3"/>
    <property type="match status" value="21"/>
</dbReference>
<dbReference type="CDD" id="cd00054">
    <property type="entry name" value="EGF_CA"/>
    <property type="match status" value="9"/>
</dbReference>
<organism evidence="16 17">
    <name type="scientific">Pleurodeles waltl</name>
    <name type="common">Iberian ribbed newt</name>
    <dbReference type="NCBI Taxonomy" id="8319"/>
    <lineage>
        <taxon>Eukaryota</taxon>
        <taxon>Metazoa</taxon>
        <taxon>Chordata</taxon>
        <taxon>Craniata</taxon>
        <taxon>Vertebrata</taxon>
        <taxon>Euteleostomi</taxon>
        <taxon>Amphibia</taxon>
        <taxon>Batrachia</taxon>
        <taxon>Caudata</taxon>
        <taxon>Salamandroidea</taxon>
        <taxon>Salamandridae</taxon>
        <taxon>Pleurodelinae</taxon>
        <taxon>Pleurodeles</taxon>
    </lineage>
</organism>
<keyword evidence="7" id="KW-0677">Repeat</keyword>
<comment type="subcellular location">
    <subcellularLocation>
        <location evidence="1">Secreted</location>
        <location evidence="1">Extracellular space</location>
        <location evidence="1">Extracellular matrix</location>
    </subcellularLocation>
</comment>
<feature type="domain" description="Fibronectin type-III" evidence="14">
    <location>
        <begin position="866"/>
        <end position="955"/>
    </location>
</feature>
<feature type="compositionally biased region" description="Polar residues" evidence="11">
    <location>
        <begin position="2006"/>
        <end position="2021"/>
    </location>
</feature>
<feature type="domain" description="Fibronectin type-III" evidence="14">
    <location>
        <begin position="2713"/>
        <end position="2801"/>
    </location>
</feature>
<feature type="region of interest" description="Disordered" evidence="11">
    <location>
        <begin position="1212"/>
        <end position="1238"/>
    </location>
</feature>
<evidence type="ECO:0000256" key="6">
    <source>
        <dbReference type="ARBA" id="ARBA00022729"/>
    </source>
</evidence>
<evidence type="ECO:0000256" key="2">
    <source>
        <dbReference type="ARBA" id="ARBA00008673"/>
    </source>
</evidence>
<feature type="disulfide bond" evidence="10">
    <location>
        <begin position="307"/>
        <end position="317"/>
    </location>
</feature>
<dbReference type="CDD" id="cd00063">
    <property type="entry name" value="FN3"/>
    <property type="match status" value="21"/>
</dbReference>
<feature type="disulfide bond" evidence="10">
    <location>
        <begin position="648"/>
        <end position="658"/>
    </location>
</feature>
<feature type="domain" description="Fibronectin type-III" evidence="14">
    <location>
        <begin position="3476"/>
        <end position="3566"/>
    </location>
</feature>
<feature type="region of interest" description="Disordered" evidence="11">
    <location>
        <begin position="1027"/>
        <end position="1052"/>
    </location>
</feature>
<dbReference type="Pfam" id="PF18720">
    <property type="entry name" value="EGF_Tenascin"/>
    <property type="match status" value="1"/>
</dbReference>
<feature type="signal peptide" evidence="12">
    <location>
        <begin position="1"/>
        <end position="22"/>
    </location>
</feature>
<feature type="region of interest" description="Disordered" evidence="11">
    <location>
        <begin position="1835"/>
        <end position="1905"/>
    </location>
</feature>
<dbReference type="SUPFAM" id="SSF56496">
    <property type="entry name" value="Fibrinogen C-terminal domain-like"/>
    <property type="match status" value="1"/>
</dbReference>
<evidence type="ECO:0000256" key="7">
    <source>
        <dbReference type="ARBA" id="ARBA00022737"/>
    </source>
</evidence>
<feature type="compositionally biased region" description="Polar residues" evidence="11">
    <location>
        <begin position="2028"/>
        <end position="2038"/>
    </location>
</feature>
<feature type="domain" description="Fibronectin type-III" evidence="14">
    <location>
        <begin position="3188"/>
        <end position="3276"/>
    </location>
</feature>
<dbReference type="PROSITE" id="PS00022">
    <property type="entry name" value="EGF_1"/>
    <property type="match status" value="9"/>
</dbReference>
<keyword evidence="6 12" id="KW-0732">Signal</keyword>
<feature type="domain" description="Fibronectin type-III" evidence="14">
    <location>
        <begin position="2997"/>
        <end position="3084"/>
    </location>
</feature>
<name>A0AAV7Q4S1_PLEWA</name>
<evidence type="ECO:0000259" key="15">
    <source>
        <dbReference type="PROSITE" id="PS51406"/>
    </source>
</evidence>
<feature type="domain" description="Fibronectin type-III" evidence="14">
    <location>
        <begin position="3284"/>
        <end position="3372"/>
    </location>
</feature>
<feature type="domain" description="Fibronectin type-III" evidence="14">
    <location>
        <begin position="2618"/>
        <end position="2706"/>
    </location>
</feature>
<feature type="region of interest" description="Disordered" evidence="11">
    <location>
        <begin position="1659"/>
        <end position="1713"/>
    </location>
</feature>
<dbReference type="PANTHER" id="PTHR46708">
    <property type="entry name" value="TENASCIN"/>
    <property type="match status" value="1"/>
</dbReference>
<comment type="caution">
    <text evidence="16">The sequence shown here is derived from an EMBL/GenBank/DDBJ whole genome shotgun (WGS) entry which is preliminary data.</text>
</comment>
<dbReference type="InterPro" id="IPR050991">
    <property type="entry name" value="ECM_Regulatory_Proteins"/>
</dbReference>
<comment type="similarity">
    <text evidence="2">Belongs to the tenascin family.</text>
</comment>
<comment type="caution">
    <text evidence="10">Lacks conserved residue(s) required for the propagation of feature annotation.</text>
</comment>
<keyword evidence="3" id="KW-0964">Secreted</keyword>
<dbReference type="Gene3D" id="2.60.40.10">
    <property type="entry name" value="Immunoglobulins"/>
    <property type="match status" value="22"/>
</dbReference>
<evidence type="ECO:0000256" key="5">
    <source>
        <dbReference type="ARBA" id="ARBA00022536"/>
    </source>
</evidence>
<feature type="region of interest" description="Disordered" evidence="11">
    <location>
        <begin position="1069"/>
        <end position="1101"/>
    </location>
</feature>
<feature type="domain" description="Fibronectin type-III" evidence="14">
    <location>
        <begin position="3092"/>
        <end position="3182"/>
    </location>
</feature>
<evidence type="ECO:0000256" key="3">
    <source>
        <dbReference type="ARBA" id="ARBA00022525"/>
    </source>
</evidence>
<feature type="compositionally biased region" description="Basic residues" evidence="11">
    <location>
        <begin position="1858"/>
        <end position="1867"/>
    </location>
</feature>
<feature type="domain" description="Fibronectin type-III" evidence="14">
    <location>
        <begin position="2428"/>
        <end position="2515"/>
    </location>
</feature>
<dbReference type="InterPro" id="IPR000742">
    <property type="entry name" value="EGF"/>
</dbReference>
<keyword evidence="9" id="KW-0325">Glycoprotein</keyword>
<feature type="domain" description="Fibronectin type-III" evidence="14">
    <location>
        <begin position="2808"/>
        <end position="2896"/>
    </location>
</feature>
<feature type="domain" description="Fibronectin type-III" evidence="14">
    <location>
        <begin position="2145"/>
        <end position="2239"/>
    </location>
</feature>
<dbReference type="InterPro" id="IPR014716">
    <property type="entry name" value="Fibrinogen_a/b/g_C_1"/>
</dbReference>
<feature type="domain" description="Fibronectin type-III" evidence="14">
    <location>
        <begin position="2052"/>
        <end position="2136"/>
    </location>
</feature>
<dbReference type="InterPro" id="IPR036116">
    <property type="entry name" value="FN3_sf"/>
</dbReference>
<dbReference type="FunFam" id="2.60.40.10:FF:000099">
    <property type="entry name" value="Fibronectin 1"/>
    <property type="match status" value="2"/>
</dbReference>
<dbReference type="InterPro" id="IPR041161">
    <property type="entry name" value="EGF_Tenascin"/>
</dbReference>
<evidence type="ECO:0000256" key="9">
    <source>
        <dbReference type="ARBA" id="ARBA00023180"/>
    </source>
</evidence>
<feature type="region of interest" description="Disordered" evidence="11">
    <location>
        <begin position="1553"/>
        <end position="1610"/>
    </location>
</feature>
<feature type="chain" id="PRO_5043888361" description="Tenascin-X" evidence="12">
    <location>
        <begin position="23"/>
        <end position="4054"/>
    </location>
</feature>
<keyword evidence="5 10" id="KW-0245">EGF-like domain</keyword>
<proteinExistence type="inferred from homology"/>
<dbReference type="Proteomes" id="UP001066276">
    <property type="component" value="Chromosome 6"/>
</dbReference>
<dbReference type="PANTHER" id="PTHR46708:SF3">
    <property type="entry name" value="TENASCIN-X"/>
    <property type="match status" value="1"/>
</dbReference>
<sequence>MVSPAVAVVLVLAALQLGPASAGLFTKRFRLRRAAGANATFFSHVYNIRMPRCESCAADVAAPTATLQEARGETTQQQLYEHTMEGDQQMVFTHRINIPPQACGCSNADTMQRLLRRLEALEAQVAAFRDQCPGGTCCAATQAGHGQTDIQGLCSQHGKFDFDKCRCVCERGWGGPTCSESSCPDSCNDRGTCMDSECICHEGFTGESCELTICLDDCNDQGRCIGGKCVCFPGYTGPACGDQSCPDNCRGHGKCIKDSCVCDPGYTGPDCSTKVCPDNCRDRGKCLNGSCVCESGFGGPDCGTKTCPENCRNRGKCIDGICVCSPGYTGPDCGSRSCPENCKNRGQCINGKCICNPGFTGPACGARSCPENCHGHGQCINGKCLCNPGYSGSSCSSRICPDNCSRRGICKDGRCICSKGFTGPNCGIRTCPENCQNGGRCENGLCVCEAGYAGPNCATKTCPDNCKNRGRCEDGRCVCDEGYAGSNCGTKTCPDNCRNQGRCEDGTCVCETGFTGPNCGTKTCPDDCRKQGRCEDGTCVCETGFTGPNCGTKTCPDDCRNQGRCEDGTCVCETGFTGPNCGTKTCPDNCNNRGQCKDGRCACDKGFAGSNCGTKTCPDDCTNQGRCEDGTCVCETGFTGPNCGTKTCPDNCRNHGRCEDGTCVCETGFTGPNCGTKTCPDNCKNQGRCDDGTCVCETGFTGPNCGTKTCPDNCSSHGLCVDGQCVCKAGYGGPDCGTRTCPNNCNNRGRCENGKCICDKGYGGPICGLKLCPNNCNNQGRCLKGTCICRRGYTGPDCREVTCPSQCQGRGICVDGHCQCQTGYAGPDCGEKTCPSDCSEKGRCEGGKCVCQDGFTGEDCSIEVPAVSGLRMRIRDETSVIMEWERPPIPVDGFEISFRPTNKDDGVLSSRLRSTVTAFNQSGLVPGEEYLVTIWTQKDQTLGPETTKTVTTRIDGPKNLRVTEVTQASITLHWDRPVASVDHYLVTYASEAGVTRQVTVPAAGKEVVTLLELDSGAEYTLTVTAERGRESSMPASTTATTAAADGAGGPGREPLVVGSAEERTTGYSRVVKKPPPSSPTPKVKVTDQVGGQSPEQRPQLTDGERIVTTVITGEERQKVVLLGRRPYNSEEEFGVTKVITEGEPQKVELPKTHSSKLKEERVMTGVITTQEPPKSSGPNVRPVIIKKGRVVTTVITRGNKNVVPTNEKPLVTKDEKEDTTPQTKVQLPHVATSSGRPSVLREERVVKKVLTEEGTTPVVLTGRRPTVTKEKKVVTTAITRKGFKKDGSVDDRSILTKGETVATIGFTEEVSPNVMSTKSPSVTREESVITPVVTREGAKKKLPTHDRTPLTKDGKLVTAVSARDQLRKAMWPTKSPPPLTKKEKIVTSVTAREGTKKIKFTDAISQVTKDTTGKDASPTKKPLIELSSITPGEESVEIVSFDRKIPNSKKVRLIAINVTKIGPQIDLFPTMEPSTPKKKKVVLATATKEQAKKRASSETKPLIAEERELAKVVSGKQLPKVGPQDKRPSLITKDKVREILITGEHSQEVMLPEKRPTPVREEKATISTLAKKEHMPDPGKKPATKDNTEIKGAKKAEDTHKVGSPAKKTGVLKETLVTSTVIKQGTRKESSSDSKLTPTVRSLMPTAVAKVVGKKVPTAEKKPPFKKDGSTITKAVEKEKHQKVEPNGKKPSSVSEEVTVGRPTRLDKKGPGIGNATASKIRMEFSNQTILVDSQKKFLQTKDLMLETVIQNISAKLSPFNGTLLQRLESYLRATSYPLRKNQTIKAVAKAIFLYLINKKPHSVREIVYDRLAEKTPTGVTTPLARPTLSSGRVKALGTTVTPLEMLDEDSDSDGKPKGTRRTGQQKHTKDGPPTMETRKEANTASNRLLKPTSVSQEERYSSRDSLHVAQTALNRTTMDYKKHVRPQVVNRTSTTLAVSLDGLKGHSNSVVIYYKDIRADSTGHRLVFPGDANVAKISGLSPGTTYRIDLHGVFKGQSSKSYSIVTSTAPEPSSMSTASDESPVGAPSTQASHSDSMAGQLPASAEPYFISFGELSVTNITYHSFALSWNADPGAYDHFAIRYKDSAATGPVEVLFSGDQRTATLSPLLPGTEYEIELQGVVDGLRTIPLTTKATTDYRKPKEQPSLLGGLAITSIAEDGFSLTWKARKGVFDVFLVRYEDARGQFGSQEITVPGDHRVTTIRGLDSATEYIVSLYGVRRGQLSRALKTKVTTASAEGDGMPARVEDLSATDIQEDSIRLSWTVHDGDFDFFLIQYRDADGQTQEMTIRGDQTSANIPGLLHTRNYTFVLYGISDDEKTKPISVTAMTAPLTPRLGDLSVLDVTQDSLRLSWSVQDGEFDSFLLQYRDSQGRTEQMHVDAGLHKVTVSGLQPAETYMFELVGLSTDKQSEPVSVVAKTALPEKTATQLFNLSATDVTQDSLHLYWNASAEDFDSFLIQYRDAEGKPQELIVDGDLRSATISGLRPSKKYKFSLYGVSGDRREKSISTEVTTAAAGKAQITPRLGKLNISDIMQDSLRLSWTVQGGDFDSFLILYRDAQGNIIELPVPGDLQIVTISGLKPSKKYKFLLHGISASKRSKPVSAEATTAAAGKVLISPRLGKLNISDITQDSLRLSWTVQGGDFDSFLILYRDPQGNALELPVPGDLRIETISGLKPSKKYKFLLHGISTSKRSKPVSAEATTAAAGKALISPRLGKLNISDITQDSLRLSWTVQGGDFDSFLILYRDAQGNTLELPVPGDLRIATISGLKPSKKYKFLLHGISSSKRSKPVSAVATTAAAGKVLISPRLGKLNISDITQDSLRLSWTLQGGDFDSFLILYRDAQGNTLELPVPGDLRTATISGLKPSKKYKFLLHGISTSKRSKPVSAEATTAVQKKKVAMMGDISITEVQKDSLVLSWAVSGGDFDSFVIQYKDSEGIPRQTEVDGHLRTTTIKGLKPSGKYKFVLYGVSENRRAPPVSAEAITAAFEDPPTPSPWLGELTVSDVTKDSVLLSWTHQGGDYDTFLILYRDADGRPRGLPVQKEQRTAHVSGLMPATKYTFLLYGVKGRSRSTPITAEATTGPDKVQAPKPMLADLSISEVTEDSLQLSWAVQGGDFDTFLIQYRDPEETPQELEVDGKQHTATISGLVPSEKYTFYLQGIIGTQRIGPISTEAVTASLEKPKARPARLGDLSISNITQGSLQLSWTIQDGDFDSFLIQYRDIEGKVQELPVDRELHTVTVSGLRPSKKYKFILYGLTGDRRSKSISTEATTVPLEKVTTRLPRLSDLSVSDITKDSLQLSWAVEDGSFGSFLIQYRDADGTPTVLIVDGDFRTARIVGLKPAKKYKFNIYGVSGERRTKALATEATTAPPEKANTHPPRLGEFFVSDITKDSLQLTWTVEDGDFDSFVIQYRDTDGQTQELVVEGDLHTTTVTGLLPSRKYEFNLYGISRNRRTKPISTEATTAFPEAVGQQAAMLDDLYLSDMGPHTVHLSWDASEGAFDSFLIQYADSKGVSPKGEMVMAGNARTAMIEGLEPNTEYTFTLSGLHRGQKRANLSTVGRTTRLDLESPRNLEFRNIKETSFMVIWTRPTMPIDTFKVSYQLADGGEPQSLSVDGKATKVPLKGLTPGARYEVNVMSIRGFEESEPLTGYVTTVPDGPTDLRAINITETSALLLWRPALAYVDTYVVTFSAHNVPEVTKLLSGNTAELQLRGLNINTEYTATIHSTKGSNRSSPAITTFTTSADAPRDLVASRVTPRSAVLSWTPAQAVPTGYVLTYETASGETKEIQLEASATSYTLSELIPSSQYRARVQAMRDKVKTAPTSTTFTTARLRYPFPRDCAEERLNGAIRSQPVTIYLKGDRSHPLRVFCDMDTDGGGWMVVQRRMNGKTNFWRNWYDYAAGFGNLTQEFWLGNENLHKLTSQGAYELRVDLRTKNESAYAVYESFRVDTQDNYYRLRLGKYSGTAGDSLSYHNNMIFSTRDRDRNKHIMPCSISYRGAWWYKNCHYANLNGLYGNNKDHQGINWYTWKGFEFSIPFTEMKMRPKNSVALRRI</sequence>
<dbReference type="Gene3D" id="2.10.25.10">
    <property type="entry name" value="Laminin"/>
    <property type="match status" value="22"/>
</dbReference>
<gene>
    <name evidence="16" type="ORF">NDU88_001087</name>
</gene>
<feature type="compositionally biased region" description="Low complexity" evidence="11">
    <location>
        <begin position="1035"/>
        <end position="1045"/>
    </location>
</feature>
<evidence type="ECO:0008006" key="18">
    <source>
        <dbReference type="Google" id="ProtNLM"/>
    </source>
</evidence>
<dbReference type="PROSITE" id="PS50026">
    <property type="entry name" value="EGF_3"/>
    <property type="match status" value="3"/>
</dbReference>
<dbReference type="InterPro" id="IPR002181">
    <property type="entry name" value="Fibrinogen_a/b/g_C_dom"/>
</dbReference>
<feature type="disulfide bond" evidence="10">
    <location>
        <begin position="665"/>
        <end position="674"/>
    </location>
</feature>
<feature type="domain" description="EGF-like" evidence="13">
    <location>
        <begin position="644"/>
        <end position="675"/>
    </location>
</feature>
<feature type="domain" description="Fibronectin type-III" evidence="14">
    <location>
        <begin position="2523"/>
        <end position="2611"/>
    </location>
</feature>
<feature type="domain" description="EGF-like" evidence="13">
    <location>
        <begin position="303"/>
        <end position="334"/>
    </location>
</feature>
<dbReference type="Pfam" id="PF23106">
    <property type="entry name" value="EGF_Teneurin"/>
    <property type="match status" value="5"/>
</dbReference>
<reference evidence="16" key="1">
    <citation type="journal article" date="2022" name="bioRxiv">
        <title>Sequencing and chromosome-scale assembly of the giantPleurodeles waltlgenome.</title>
        <authorList>
            <person name="Brown T."/>
            <person name="Elewa A."/>
            <person name="Iarovenko S."/>
            <person name="Subramanian E."/>
            <person name="Araus A.J."/>
            <person name="Petzold A."/>
            <person name="Susuki M."/>
            <person name="Suzuki K.-i.T."/>
            <person name="Hayashi T."/>
            <person name="Toyoda A."/>
            <person name="Oliveira C."/>
            <person name="Osipova E."/>
            <person name="Leigh N.D."/>
            <person name="Simon A."/>
            <person name="Yun M.H."/>
        </authorList>
    </citation>
    <scope>NUCLEOTIDE SEQUENCE</scope>
    <source>
        <strain evidence="16">20211129_DDA</strain>
        <tissue evidence="16">Liver</tissue>
    </source>
</reference>
<dbReference type="GO" id="GO:0005615">
    <property type="term" value="C:extracellular space"/>
    <property type="evidence" value="ECO:0007669"/>
    <property type="project" value="TreeGrafter"/>
</dbReference>
<evidence type="ECO:0000313" key="16">
    <source>
        <dbReference type="EMBL" id="KAJ1134636.1"/>
    </source>
</evidence>
<dbReference type="SMART" id="SM00181">
    <property type="entry name" value="EGF"/>
    <property type="match status" value="22"/>
</dbReference>
<feature type="compositionally biased region" description="Polar residues" evidence="11">
    <location>
        <begin position="1220"/>
        <end position="1236"/>
    </location>
</feature>
<feature type="region of interest" description="Disordered" evidence="11">
    <location>
        <begin position="2006"/>
        <end position="2039"/>
    </location>
</feature>
<evidence type="ECO:0000256" key="10">
    <source>
        <dbReference type="PROSITE-ProRule" id="PRU00076"/>
    </source>
</evidence>
<keyword evidence="8 10" id="KW-1015">Disulfide bond</keyword>
<dbReference type="FunFam" id="3.90.215.10:FF:000001">
    <property type="entry name" value="Tenascin isoform 1"/>
    <property type="match status" value="1"/>
</dbReference>